<reference evidence="2" key="1">
    <citation type="submission" date="2017-01" db="EMBL/GenBank/DDBJ databases">
        <authorList>
            <person name="Wang Y."/>
            <person name="White M."/>
            <person name="Kvist S."/>
            <person name="Moncalvo J.-M."/>
        </authorList>
    </citation>
    <scope>NUCLEOTIDE SEQUENCE [LARGE SCALE GENOMIC DNA]</scope>
    <source>
        <strain evidence="2">ID-206-W2</strain>
    </source>
</reference>
<keyword evidence="2" id="KW-1185">Reference proteome</keyword>
<name>A0A1R1Y3W6_9FUNG</name>
<organism evidence="1 2">
    <name type="scientific">Smittium culicis</name>
    <dbReference type="NCBI Taxonomy" id="133412"/>
    <lineage>
        <taxon>Eukaryota</taxon>
        <taxon>Fungi</taxon>
        <taxon>Fungi incertae sedis</taxon>
        <taxon>Zoopagomycota</taxon>
        <taxon>Kickxellomycotina</taxon>
        <taxon>Harpellomycetes</taxon>
        <taxon>Harpellales</taxon>
        <taxon>Legeriomycetaceae</taxon>
        <taxon>Smittium</taxon>
    </lineage>
</organism>
<evidence type="ECO:0000313" key="2">
    <source>
        <dbReference type="Proteomes" id="UP000187429"/>
    </source>
</evidence>
<accession>A0A1R1Y3W6</accession>
<dbReference type="AlphaFoldDB" id="A0A1R1Y3W6"/>
<dbReference type="Proteomes" id="UP000187429">
    <property type="component" value="Unassembled WGS sequence"/>
</dbReference>
<dbReference type="EMBL" id="LSSM01002445">
    <property type="protein sequence ID" value="OMJ21671.1"/>
    <property type="molecule type" value="Genomic_DNA"/>
</dbReference>
<protein>
    <submittedName>
        <fullName evidence="1">Uncharacterized protein</fullName>
    </submittedName>
</protein>
<gene>
    <name evidence="1" type="ORF">AYI69_g5729</name>
</gene>
<dbReference type="OrthoDB" id="5595986at2759"/>
<proteinExistence type="predicted"/>
<sequence length="76" mass="8053">METACLAQFDPCSEQLVSDSIVVSIPVCHIGDPGSIPGPRALISDMVQWLGFLAFTEAAGVRFPVSEFICVDGLVV</sequence>
<comment type="caution">
    <text evidence="1">The sequence shown here is derived from an EMBL/GenBank/DDBJ whole genome shotgun (WGS) entry which is preliminary data.</text>
</comment>
<evidence type="ECO:0000313" key="1">
    <source>
        <dbReference type="EMBL" id="OMJ21671.1"/>
    </source>
</evidence>